<organism evidence="1">
    <name type="scientific">marine metagenome</name>
    <dbReference type="NCBI Taxonomy" id="408172"/>
    <lineage>
        <taxon>unclassified sequences</taxon>
        <taxon>metagenomes</taxon>
        <taxon>ecological metagenomes</taxon>
    </lineage>
</organism>
<evidence type="ECO:0000313" key="1">
    <source>
        <dbReference type="EMBL" id="SVD26601.1"/>
    </source>
</evidence>
<name>A0A382TYL3_9ZZZZ</name>
<dbReference type="AlphaFoldDB" id="A0A382TYL3"/>
<proteinExistence type="predicted"/>
<dbReference type="EMBL" id="UINC01139819">
    <property type="protein sequence ID" value="SVD26601.1"/>
    <property type="molecule type" value="Genomic_DNA"/>
</dbReference>
<protein>
    <submittedName>
        <fullName evidence="1">Uncharacterized protein</fullName>
    </submittedName>
</protein>
<reference evidence="1" key="1">
    <citation type="submission" date="2018-05" db="EMBL/GenBank/DDBJ databases">
        <authorList>
            <person name="Lanie J.A."/>
            <person name="Ng W.-L."/>
            <person name="Kazmierczak K.M."/>
            <person name="Andrzejewski T.M."/>
            <person name="Davidsen T.M."/>
            <person name="Wayne K.J."/>
            <person name="Tettelin H."/>
            <person name="Glass J.I."/>
            <person name="Rusch D."/>
            <person name="Podicherti R."/>
            <person name="Tsui H.-C.T."/>
            <person name="Winkler M.E."/>
        </authorList>
    </citation>
    <scope>NUCLEOTIDE SEQUENCE</scope>
</reference>
<feature type="non-terminal residue" evidence="1">
    <location>
        <position position="106"/>
    </location>
</feature>
<accession>A0A382TYL3</accession>
<sequence length="106" mass="11137">MNRAPAVGRSEAREGTVLSYFDDSRGNIESVGQGGYQTESTQRVEDKNKVEEALDLFEFGGRVSDFFEVGAAVGLQAKEGAYAGGATFVEYANAIEAASGTTDGGE</sequence>
<gene>
    <name evidence="1" type="ORF">METZ01_LOCUS379455</name>
</gene>